<feature type="coiled-coil region" evidence="5">
    <location>
        <begin position="80"/>
        <end position="125"/>
    </location>
</feature>
<dbReference type="InterPro" id="IPR006664">
    <property type="entry name" value="OMP_bac"/>
</dbReference>
<dbReference type="Proteomes" id="UP001500359">
    <property type="component" value="Unassembled WGS sequence"/>
</dbReference>
<evidence type="ECO:0000313" key="9">
    <source>
        <dbReference type="Proteomes" id="UP001500359"/>
    </source>
</evidence>
<sequence>MKKRILLPLTAIAITLSTSAFTAQRDDQQKNNEIIGLSSGATAGALVGGPLGAMIGGIIGVLIADDVNDEHALQISKKELASTQSQLQRQDSQLAALQRQYEQAKQQNQIQLVAMDQEIERVMQEIESHVLFRTASHNIEEHFKPQLDLVANGLKNNPQWVVTLSGYADSRGDDAYNQVLSQQRALNVKEYLVAQGVNSKQVLTSSYGETQPVSAQQNREDFFFDRRVLVRVSQGQQSMTASNL</sequence>
<evidence type="ECO:0000256" key="2">
    <source>
        <dbReference type="ARBA" id="ARBA00023136"/>
    </source>
</evidence>
<dbReference type="PANTHER" id="PTHR30329">
    <property type="entry name" value="STATOR ELEMENT OF FLAGELLAR MOTOR COMPLEX"/>
    <property type="match status" value="1"/>
</dbReference>
<evidence type="ECO:0000256" key="4">
    <source>
        <dbReference type="PROSITE-ProRule" id="PRU00473"/>
    </source>
</evidence>
<name>A0ABN1LEJ1_9ALTE</name>
<dbReference type="RefSeq" id="WP_343857346.1">
    <property type="nucleotide sequence ID" value="NZ_BAAAFD010000002.1"/>
</dbReference>
<evidence type="ECO:0000256" key="5">
    <source>
        <dbReference type="SAM" id="Coils"/>
    </source>
</evidence>
<keyword evidence="3" id="KW-0998">Cell outer membrane</keyword>
<organism evidence="8 9">
    <name type="scientific">Aliiglaciecola litoralis</name>
    <dbReference type="NCBI Taxonomy" id="582857"/>
    <lineage>
        <taxon>Bacteria</taxon>
        <taxon>Pseudomonadati</taxon>
        <taxon>Pseudomonadota</taxon>
        <taxon>Gammaproteobacteria</taxon>
        <taxon>Alteromonadales</taxon>
        <taxon>Alteromonadaceae</taxon>
        <taxon>Aliiglaciecola</taxon>
    </lineage>
</organism>
<evidence type="ECO:0000256" key="1">
    <source>
        <dbReference type="ARBA" id="ARBA00004442"/>
    </source>
</evidence>
<evidence type="ECO:0000256" key="6">
    <source>
        <dbReference type="SAM" id="SignalP"/>
    </source>
</evidence>
<evidence type="ECO:0000313" key="8">
    <source>
        <dbReference type="EMBL" id="GAA0854577.1"/>
    </source>
</evidence>
<evidence type="ECO:0000256" key="3">
    <source>
        <dbReference type="ARBA" id="ARBA00023237"/>
    </source>
</evidence>
<accession>A0ABN1LEJ1</accession>
<keyword evidence="9" id="KW-1185">Reference proteome</keyword>
<dbReference type="CDD" id="cd07185">
    <property type="entry name" value="OmpA_C-like"/>
    <property type="match status" value="1"/>
</dbReference>
<keyword evidence="6" id="KW-0732">Signal</keyword>
<dbReference type="PANTHER" id="PTHR30329:SF21">
    <property type="entry name" value="LIPOPROTEIN YIAD-RELATED"/>
    <property type="match status" value="1"/>
</dbReference>
<feature type="domain" description="OmpA-like" evidence="7">
    <location>
        <begin position="119"/>
        <end position="236"/>
    </location>
</feature>
<dbReference type="Pfam" id="PF00691">
    <property type="entry name" value="OmpA"/>
    <property type="match status" value="1"/>
</dbReference>
<feature type="chain" id="PRO_5046883992" evidence="6">
    <location>
        <begin position="23"/>
        <end position="244"/>
    </location>
</feature>
<protein>
    <submittedName>
        <fullName evidence="8">Sortase-associated OmpA-like protein PdsO</fullName>
    </submittedName>
</protein>
<comment type="caution">
    <text evidence="8">The sequence shown here is derived from an EMBL/GenBank/DDBJ whole genome shotgun (WGS) entry which is preliminary data.</text>
</comment>
<dbReference type="InterPro" id="IPR006665">
    <property type="entry name" value="OmpA-like"/>
</dbReference>
<dbReference type="PRINTS" id="PR01021">
    <property type="entry name" value="OMPADOMAIN"/>
</dbReference>
<keyword evidence="2 4" id="KW-0472">Membrane</keyword>
<dbReference type="InterPro" id="IPR050330">
    <property type="entry name" value="Bact_OuterMem_StrucFunc"/>
</dbReference>
<dbReference type="Gene3D" id="3.30.1330.60">
    <property type="entry name" value="OmpA-like domain"/>
    <property type="match status" value="1"/>
</dbReference>
<proteinExistence type="predicted"/>
<keyword evidence="5" id="KW-0175">Coiled coil</keyword>
<feature type="signal peptide" evidence="6">
    <location>
        <begin position="1"/>
        <end position="22"/>
    </location>
</feature>
<dbReference type="InterPro" id="IPR036737">
    <property type="entry name" value="OmpA-like_sf"/>
</dbReference>
<evidence type="ECO:0000259" key="7">
    <source>
        <dbReference type="PROSITE" id="PS51123"/>
    </source>
</evidence>
<gene>
    <name evidence="8" type="primary">pdsO</name>
    <name evidence="8" type="ORF">GCM10009114_10970</name>
</gene>
<comment type="subcellular location">
    <subcellularLocation>
        <location evidence="1">Cell outer membrane</location>
    </subcellularLocation>
</comment>
<dbReference type="PROSITE" id="PS51123">
    <property type="entry name" value="OMPA_2"/>
    <property type="match status" value="1"/>
</dbReference>
<dbReference type="InterPro" id="IPR022511">
    <property type="entry name" value="PdsO"/>
</dbReference>
<dbReference type="SUPFAM" id="SSF103088">
    <property type="entry name" value="OmpA-like"/>
    <property type="match status" value="1"/>
</dbReference>
<reference evidence="8 9" key="1">
    <citation type="journal article" date="2019" name="Int. J. Syst. Evol. Microbiol.">
        <title>The Global Catalogue of Microorganisms (GCM) 10K type strain sequencing project: providing services to taxonomists for standard genome sequencing and annotation.</title>
        <authorList>
            <consortium name="The Broad Institute Genomics Platform"/>
            <consortium name="The Broad Institute Genome Sequencing Center for Infectious Disease"/>
            <person name="Wu L."/>
            <person name="Ma J."/>
        </authorList>
    </citation>
    <scope>NUCLEOTIDE SEQUENCE [LARGE SCALE GENOMIC DNA]</scope>
    <source>
        <strain evidence="8 9">JCM 15896</strain>
    </source>
</reference>
<dbReference type="EMBL" id="BAAAFD010000002">
    <property type="protein sequence ID" value="GAA0854577.1"/>
    <property type="molecule type" value="Genomic_DNA"/>
</dbReference>
<dbReference type="NCBIfam" id="TIGR03789">
    <property type="entry name" value="pdsO"/>
    <property type="match status" value="1"/>
</dbReference>